<comment type="caution">
    <text evidence="3">The sequence shown here is derived from an EMBL/GenBank/DDBJ whole genome shotgun (WGS) entry which is preliminary data.</text>
</comment>
<reference evidence="3 4" key="1">
    <citation type="journal article" date="2012" name="J. Bacteriol.">
        <title>Complete Genome Sequence of Mycobacterium vaccae Type Strain ATCC 25954.</title>
        <authorList>
            <person name="Ho Y.S."/>
            <person name="Adroub S.A."/>
            <person name="Abadi M."/>
            <person name="Al Alwan B."/>
            <person name="Alkhateeb R."/>
            <person name="Gao G."/>
            <person name="Ragab A."/>
            <person name="Ali S."/>
            <person name="van Soolingen D."/>
            <person name="Bitter W."/>
            <person name="Pain A."/>
            <person name="Abdallah A.M."/>
        </authorList>
    </citation>
    <scope>NUCLEOTIDE SEQUENCE [LARGE SCALE GENOMIC DNA]</scope>
    <source>
        <strain evidence="3 4">ATCC 25954</strain>
    </source>
</reference>
<dbReference type="PROSITE" id="PS51257">
    <property type="entry name" value="PROKAR_LIPOPROTEIN"/>
    <property type="match status" value="1"/>
</dbReference>
<feature type="chain" id="PRO_5038387713" description="DUF4333 domain-containing protein" evidence="1">
    <location>
        <begin position="26"/>
        <end position="178"/>
    </location>
</feature>
<keyword evidence="4" id="KW-1185">Reference proteome</keyword>
<protein>
    <recommendedName>
        <fullName evidence="2">DUF4333 domain-containing protein</fullName>
    </recommendedName>
</protein>
<organism evidence="3 4">
    <name type="scientific">Mycolicibacterium vaccae ATCC 25954</name>
    <dbReference type="NCBI Taxonomy" id="1194972"/>
    <lineage>
        <taxon>Bacteria</taxon>
        <taxon>Bacillati</taxon>
        <taxon>Actinomycetota</taxon>
        <taxon>Actinomycetes</taxon>
        <taxon>Mycobacteriales</taxon>
        <taxon>Mycobacteriaceae</taxon>
        <taxon>Mycolicibacterium</taxon>
    </lineage>
</organism>
<dbReference type="Pfam" id="PF14230">
    <property type="entry name" value="DUF4333"/>
    <property type="match status" value="1"/>
</dbReference>
<evidence type="ECO:0000313" key="4">
    <source>
        <dbReference type="Proteomes" id="UP000006072"/>
    </source>
</evidence>
<dbReference type="HOGENOM" id="CLU_1494701_0_0_11"/>
<dbReference type="RefSeq" id="WP_003931420.1">
    <property type="nucleotide sequence ID" value="NZ_JH814693.1"/>
</dbReference>
<sequence length="178" mass="18690">MSPPRAVRTARATLIAGGAAALASACQFSIGGGLDYDKLEKAIAEELNSSYSSIGRQVSGVECPEQSPEPGKGATFDCTAEVDGQRVRVESTVTDDDYNVDFSTRDTLYDLPSTATALTDDLSNQLGFPVTVDCGVGLTAVEIGNTFDCTATDGGGQERVLRITAEPVGENDSWELLE</sequence>
<dbReference type="EMBL" id="ALQA01000013">
    <property type="protein sequence ID" value="EJZ10789.1"/>
    <property type="molecule type" value="Genomic_DNA"/>
</dbReference>
<name>K0VI46_MYCVA</name>
<dbReference type="eggNOG" id="ENOG5030M9P">
    <property type="taxonomic scope" value="Bacteria"/>
</dbReference>
<dbReference type="InterPro" id="IPR025637">
    <property type="entry name" value="DUF4333"/>
</dbReference>
<evidence type="ECO:0000259" key="2">
    <source>
        <dbReference type="Pfam" id="PF14230"/>
    </source>
</evidence>
<feature type="signal peptide" evidence="1">
    <location>
        <begin position="1"/>
        <end position="25"/>
    </location>
</feature>
<proteinExistence type="predicted"/>
<gene>
    <name evidence="3" type="ORF">MVAC_08719</name>
</gene>
<dbReference type="Proteomes" id="UP000006072">
    <property type="component" value="Unassembled WGS sequence"/>
</dbReference>
<keyword evidence="1" id="KW-0732">Signal</keyword>
<evidence type="ECO:0000313" key="3">
    <source>
        <dbReference type="EMBL" id="EJZ10789.1"/>
    </source>
</evidence>
<dbReference type="PATRIC" id="fig|1194972.3.peg.1754"/>
<evidence type="ECO:0000256" key="1">
    <source>
        <dbReference type="SAM" id="SignalP"/>
    </source>
</evidence>
<feature type="domain" description="DUF4333" evidence="2">
    <location>
        <begin position="25"/>
        <end position="97"/>
    </location>
</feature>
<accession>K0VI46</accession>
<dbReference type="AlphaFoldDB" id="K0VI46"/>